<evidence type="ECO:0000313" key="2">
    <source>
        <dbReference type="EMBL" id="KAK8854208.1"/>
    </source>
</evidence>
<dbReference type="EMBL" id="JAPFFF010000021">
    <property type="protein sequence ID" value="KAK8854208.1"/>
    <property type="molecule type" value="Genomic_DNA"/>
</dbReference>
<evidence type="ECO:0000313" key="3">
    <source>
        <dbReference type="Proteomes" id="UP001470230"/>
    </source>
</evidence>
<keyword evidence="3" id="KW-1185">Reference proteome</keyword>
<gene>
    <name evidence="2" type="ORF">M9Y10_016767</name>
</gene>
<organism evidence="2 3">
    <name type="scientific">Tritrichomonas musculus</name>
    <dbReference type="NCBI Taxonomy" id="1915356"/>
    <lineage>
        <taxon>Eukaryota</taxon>
        <taxon>Metamonada</taxon>
        <taxon>Parabasalia</taxon>
        <taxon>Tritrichomonadida</taxon>
        <taxon>Tritrichomonadidae</taxon>
        <taxon>Tritrichomonas</taxon>
    </lineage>
</organism>
<keyword evidence="1" id="KW-0175">Coiled coil</keyword>
<feature type="coiled-coil region" evidence="1">
    <location>
        <begin position="5"/>
        <end position="46"/>
    </location>
</feature>
<dbReference type="Proteomes" id="UP001470230">
    <property type="component" value="Unassembled WGS sequence"/>
</dbReference>
<accession>A0ABR2HX36</accession>
<comment type="caution">
    <text evidence="2">The sequence shown here is derived from an EMBL/GenBank/DDBJ whole genome shotgun (WGS) entry which is preliminary data.</text>
</comment>
<proteinExistence type="predicted"/>
<sequence>MQKVIYQTKQELDQTKQELDQTKQELDQTKIKLEQALNQQSELKKAKDHSTRTKQYAQSITVDGKNSHSQLHENSTFVDQPQNLSIDPSSLLSYSIILGHAVIIKKNGQLLGAGSNNDCRISSKLTKETISHFTEFSINDKDGSNLVPVSAVCSASYTLYKFTKSSSKCSQLVLCDSNINKGDPVFLDICGKEPLSLFGGYTYVAAISSEVEVNFFQ</sequence>
<evidence type="ECO:0000256" key="1">
    <source>
        <dbReference type="SAM" id="Coils"/>
    </source>
</evidence>
<name>A0ABR2HX36_9EUKA</name>
<protein>
    <submittedName>
        <fullName evidence="2">Uncharacterized protein</fullName>
    </submittedName>
</protein>
<reference evidence="2 3" key="1">
    <citation type="submission" date="2024-04" db="EMBL/GenBank/DDBJ databases">
        <title>Tritrichomonas musculus Genome.</title>
        <authorList>
            <person name="Alves-Ferreira E."/>
            <person name="Grigg M."/>
            <person name="Lorenzi H."/>
            <person name="Galac M."/>
        </authorList>
    </citation>
    <scope>NUCLEOTIDE SEQUENCE [LARGE SCALE GENOMIC DNA]</scope>
    <source>
        <strain evidence="2 3">EAF2021</strain>
    </source>
</reference>